<keyword evidence="5" id="KW-0539">Nucleus</keyword>
<dbReference type="GO" id="GO:0000723">
    <property type="term" value="P:telomere maintenance"/>
    <property type="evidence" value="ECO:0007669"/>
    <property type="project" value="TreeGrafter"/>
</dbReference>
<feature type="domain" description="Telomere-associated protein Rif1 N-terminal" evidence="8">
    <location>
        <begin position="159"/>
        <end position="528"/>
    </location>
</feature>
<keyword evidence="6" id="KW-0131">Cell cycle</keyword>
<name>E5AA03_LEPMJ</name>
<dbReference type="GO" id="GO:0140445">
    <property type="term" value="C:chromosome, telomeric repeat region"/>
    <property type="evidence" value="ECO:0007669"/>
    <property type="project" value="TreeGrafter"/>
</dbReference>
<feature type="compositionally biased region" description="Polar residues" evidence="7">
    <location>
        <begin position="1602"/>
        <end position="1622"/>
    </location>
</feature>
<protein>
    <recommendedName>
        <fullName evidence="8">Telomere-associated protein Rif1 N-terminal domain-containing protein</fullName>
    </recommendedName>
</protein>
<feature type="compositionally biased region" description="Low complexity" evidence="7">
    <location>
        <begin position="1652"/>
        <end position="1662"/>
    </location>
</feature>
<dbReference type="InParanoid" id="E5AA03"/>
<evidence type="ECO:0000256" key="7">
    <source>
        <dbReference type="SAM" id="MobiDB-lite"/>
    </source>
</evidence>
<feature type="compositionally biased region" description="Basic residues" evidence="7">
    <location>
        <begin position="1454"/>
        <end position="1467"/>
    </location>
</feature>
<evidence type="ECO:0000256" key="5">
    <source>
        <dbReference type="ARBA" id="ARBA00023242"/>
    </source>
</evidence>
<feature type="region of interest" description="Disordered" evidence="7">
    <location>
        <begin position="1207"/>
        <end position="1287"/>
    </location>
</feature>
<dbReference type="PANTHER" id="PTHR22928">
    <property type="entry name" value="TELOMERE-ASSOCIATED PROTEIN RIF1"/>
    <property type="match status" value="1"/>
</dbReference>
<dbReference type="EMBL" id="FP929138">
    <property type="protein sequence ID" value="CBY00494.1"/>
    <property type="molecule type" value="Genomic_DNA"/>
</dbReference>
<proteinExistence type="predicted"/>
<dbReference type="GO" id="GO:0005634">
    <property type="term" value="C:nucleus"/>
    <property type="evidence" value="ECO:0007669"/>
    <property type="project" value="UniProtKB-SubCell"/>
</dbReference>
<evidence type="ECO:0000259" key="8">
    <source>
        <dbReference type="Pfam" id="PF12231"/>
    </source>
</evidence>
<dbReference type="Pfam" id="PF12231">
    <property type="entry name" value="Rif1_N"/>
    <property type="match status" value="1"/>
</dbReference>
<keyword evidence="4" id="KW-0779">Telomere</keyword>
<gene>
    <name evidence="9" type="ORF">LEMA_P016240.1</name>
</gene>
<feature type="compositionally biased region" description="Polar residues" evidence="7">
    <location>
        <begin position="1442"/>
        <end position="1453"/>
    </location>
</feature>
<evidence type="ECO:0000256" key="3">
    <source>
        <dbReference type="ARBA" id="ARBA00022454"/>
    </source>
</evidence>
<dbReference type="OMA" id="FMTPPHL"/>
<evidence type="ECO:0000256" key="6">
    <source>
        <dbReference type="ARBA" id="ARBA00023306"/>
    </source>
</evidence>
<evidence type="ECO:0000256" key="2">
    <source>
        <dbReference type="ARBA" id="ARBA00004574"/>
    </source>
</evidence>
<dbReference type="Proteomes" id="UP000002668">
    <property type="component" value="Genome"/>
</dbReference>
<dbReference type="eggNOG" id="ENOG502QSZW">
    <property type="taxonomic scope" value="Eukaryota"/>
</dbReference>
<reference evidence="10" key="1">
    <citation type="journal article" date="2011" name="Nat. Commun.">
        <title>Effector diversification within compartments of the Leptosphaeria maculans genome affected by Repeat-Induced Point mutations.</title>
        <authorList>
            <person name="Rouxel T."/>
            <person name="Grandaubert J."/>
            <person name="Hane J.K."/>
            <person name="Hoede C."/>
            <person name="van de Wouw A.P."/>
            <person name="Couloux A."/>
            <person name="Dominguez V."/>
            <person name="Anthouard V."/>
            <person name="Bally P."/>
            <person name="Bourras S."/>
            <person name="Cozijnsen A.J."/>
            <person name="Ciuffetti L.M."/>
            <person name="Degrave A."/>
            <person name="Dilmaghani A."/>
            <person name="Duret L."/>
            <person name="Fudal I."/>
            <person name="Goodwin S.B."/>
            <person name="Gout L."/>
            <person name="Glaser N."/>
            <person name="Linglin J."/>
            <person name="Kema G.H.J."/>
            <person name="Lapalu N."/>
            <person name="Lawrence C.B."/>
            <person name="May K."/>
            <person name="Meyer M."/>
            <person name="Ollivier B."/>
            <person name="Poulain J."/>
            <person name="Schoch C.L."/>
            <person name="Simon A."/>
            <person name="Spatafora J.W."/>
            <person name="Stachowiak A."/>
            <person name="Turgeon B.G."/>
            <person name="Tyler B.M."/>
            <person name="Vincent D."/>
            <person name="Weissenbach J."/>
            <person name="Amselem J."/>
            <person name="Quesneville H."/>
            <person name="Oliver R.P."/>
            <person name="Wincker P."/>
            <person name="Balesdent M.-H."/>
            <person name="Howlett B.J."/>
        </authorList>
    </citation>
    <scope>NUCLEOTIDE SEQUENCE [LARGE SCALE GENOMIC DNA]</scope>
    <source>
        <strain evidence="10">JN3 / isolate v23.1.3 / race Av1-4-5-6-7-8</strain>
    </source>
</reference>
<feature type="region of interest" description="Disordered" evidence="7">
    <location>
        <begin position="1100"/>
        <end position="1135"/>
    </location>
</feature>
<feature type="compositionally biased region" description="Polar residues" evidence="7">
    <location>
        <begin position="1125"/>
        <end position="1135"/>
    </location>
</feature>
<dbReference type="HOGENOM" id="CLU_000830_1_0_1"/>
<feature type="region of interest" description="Disordered" evidence="7">
    <location>
        <begin position="54"/>
        <end position="78"/>
    </location>
</feature>
<sequence>MVFSKFDSLSVRPPTPPKHLHPNADGQDIDETLQFLDDPFGDRPLPPQVAATKAVLSTPAQSPSSDISVPPSSSASRRKRVNFELQTCAIPTNNALTKDWTPTRSSPLRPLPQTRVSLPLKSILKPSDGTSTPPPADAGAAAHKFKTFAEMLESIVKLLASADRPSRLDAYHSLQRTMQAYDKVPDAHALQQKMTLLTQFIRRDVQAQSPTGAGLDSQLISQALKLLMALLRIPDLTSAMDDDFCSFIADRIIIVASDSTMPKSVVNAHLAVCMQQHFRPKTMTIARVEKILDSLDTIHERVTGFSVLAYRIRIYKKLVQQRPDVMIKHAERWFKLTVKALVASQKDTNQSALDTCLAAVKTIGHDRHVAKSVLNVLNRTRSDGETLAKVLIQELDRMLTGENAVIVPQIWSAVTALLRDSLHSQLFSALKEWLMLFERCLKSPKEMVKVHANVAFCFLIYAVNLGPNTASSWTSMFSSIPLHQIQQPIATRKAERDATTSGYMTLLYYALRPTASYEQLDRYWTEFVANFWAPLIHSSSSRHPAAACRVVTALLNGSRKPWNEHRALDLRPSYMTQRAELPLLDPRWVRKSLLLILRFVETLLEATPWSEKEQQEDEPVRTMWLAVLSSLLEASSKEIMASSETKDAIAQIVNLLRRVWDSHTAKLAVPQQKEDLWAKKFCFLIESVVQKFGASQFSEKNLTRNSDNDFEVASTPTHRARQQGARTSPLLYFTDLLLNQSEAKLSDSVRNRAMELILKPCFDAQKTRLSRLELLRDCASTVDPALQTAVAETFWSQTTQLLHASIEESVSDLSERGFRSYGKEYEAVVELLSLASAFVTHSPRGEEVLSAFINTVRRETGEGAVILAVIEPISERVIKRMAEEDKTSCLPFVTLLLKNLPRQMSRRILEQGRQLLWPSSPATGRTTDFDPYNHLYTAIVTVGSAAYRDLDRTGAEYTRTFIAALHACIQQCSTSHLAVYLRKTQQVLNLWQDICKAIARLPRKDSQILLHLETLITSGFLSRRRGIVNTSIATWNETFGKEEHLRYPTGLERALRRLRNHVDLELPSLDVRKDESDEDPTFYDSDASVDDIKTTLKSSRVKGSPFRISKPARKSMSRSPAIPTPGSSRRVTRNTPKVRLLHNDSQIQFEPILSSPSNPFDQESQLLTERQRDMIERQRLKTGLFANMGANSPLHDEIASPMELHSDAPSAVDSMSHASRTTPSKALATMGPVDTFLGSSPTPHARKSRQDFQQSDAISVATPTAERSVDFAPDNNLGSSPPRFDKIEDSMADDQITPDVLVGSSFDYRQPENLPSFDEGTTVDEEALLAAESEIARLSDMDHSEDTIMSQQPSSMIDLELTAQIAAERQAQDIGSAEELAPESMNTFVDAASHQPSHNIDDLEGDDTELETSSTSRVNDSFIKSPAKSTPRPEKLRRSARHSVTPSPAQSTNGKKRSRSSGKKGKKGVMEKKEEPVVESESAQPDGDDMLESIVVAPTKKPTFASPKSQQKGRKRKFMGDPESPAHVVVPETGRKPGMIRRSQSLLNQVQNSQDYLVEDTPVPKRARGSQSQDVSEAKKTPPPTQTSQEVHSSQKKRLSHVQVTPKRSSELGSSVHGTPTISVAAGPPEAEVTTIPDVPPEPEKTAEPERTSQPTTTPSRSFTERVILTPRSIINQLKSLKDYLFSAPQLVLGREEEREIDDTLFDIRRQVLIAGLRGNDGADAKSKE</sequence>
<evidence type="ECO:0000256" key="4">
    <source>
        <dbReference type="ARBA" id="ARBA00022895"/>
    </source>
</evidence>
<keyword evidence="3" id="KW-0158">Chromosome</keyword>
<dbReference type="SUPFAM" id="SSF48371">
    <property type="entry name" value="ARM repeat"/>
    <property type="match status" value="1"/>
</dbReference>
<dbReference type="PANTHER" id="PTHR22928:SF3">
    <property type="entry name" value="TELOMERE-ASSOCIATED PROTEIN RIF1"/>
    <property type="match status" value="1"/>
</dbReference>
<feature type="region of interest" description="Disordered" evidence="7">
    <location>
        <begin position="1395"/>
        <end position="1665"/>
    </location>
</feature>
<keyword evidence="10" id="KW-1185">Reference proteome</keyword>
<comment type="subcellular location">
    <subcellularLocation>
        <location evidence="2">Chromosome</location>
        <location evidence="2">Telomere</location>
    </subcellularLocation>
    <subcellularLocation>
        <location evidence="1">Nucleus</location>
    </subcellularLocation>
</comment>
<dbReference type="InterPro" id="IPR022031">
    <property type="entry name" value="Rif1_N"/>
</dbReference>
<feature type="compositionally biased region" description="Low complexity" evidence="7">
    <location>
        <begin position="62"/>
        <end position="75"/>
    </location>
</feature>
<organism evidence="10">
    <name type="scientific">Leptosphaeria maculans (strain JN3 / isolate v23.1.3 / race Av1-4-5-6-7-8)</name>
    <name type="common">Blackleg fungus</name>
    <name type="synonym">Phoma lingam</name>
    <dbReference type="NCBI Taxonomy" id="985895"/>
    <lineage>
        <taxon>Eukaryota</taxon>
        <taxon>Fungi</taxon>
        <taxon>Dikarya</taxon>
        <taxon>Ascomycota</taxon>
        <taxon>Pezizomycotina</taxon>
        <taxon>Dothideomycetes</taxon>
        <taxon>Pleosporomycetidae</taxon>
        <taxon>Pleosporales</taxon>
        <taxon>Pleosporineae</taxon>
        <taxon>Leptosphaeriaceae</taxon>
        <taxon>Plenodomus</taxon>
        <taxon>Plenodomus lingam/Leptosphaeria maculans species complex</taxon>
    </lineage>
</organism>
<feature type="compositionally biased region" description="Basic and acidic residues" evidence="7">
    <location>
        <begin position="1642"/>
        <end position="1651"/>
    </location>
</feature>
<dbReference type="VEuPathDB" id="FungiDB:LEMA_P016240.1"/>
<accession>E5AA03</accession>
<dbReference type="InterPro" id="IPR016024">
    <property type="entry name" value="ARM-type_fold"/>
</dbReference>
<feature type="compositionally biased region" description="Low complexity" evidence="7">
    <location>
        <begin position="1543"/>
        <end position="1554"/>
    </location>
</feature>
<evidence type="ECO:0000313" key="9">
    <source>
        <dbReference type="EMBL" id="CBY00494.1"/>
    </source>
</evidence>
<evidence type="ECO:0000313" key="10">
    <source>
        <dbReference type="Proteomes" id="UP000002668"/>
    </source>
</evidence>
<feature type="region of interest" description="Disordered" evidence="7">
    <location>
        <begin position="1"/>
        <end position="28"/>
    </location>
</feature>
<evidence type="ECO:0000256" key="1">
    <source>
        <dbReference type="ARBA" id="ARBA00004123"/>
    </source>
</evidence>
<dbReference type="OrthoDB" id="5399929at2759"/>
<dbReference type="STRING" id="985895.E5AA03"/>